<feature type="active site" description="Charge relay system" evidence="1">
    <location>
        <position position="279"/>
    </location>
</feature>
<proteinExistence type="predicted"/>
<dbReference type="PANTHER" id="PTHR40111">
    <property type="entry name" value="CEPHALOSPORIN-C DEACETYLASE"/>
    <property type="match status" value="1"/>
</dbReference>
<dbReference type="InterPro" id="IPR029058">
    <property type="entry name" value="AB_hydrolase_fold"/>
</dbReference>
<accession>A0A6B0TRM3</accession>
<dbReference type="GO" id="GO:0005976">
    <property type="term" value="P:polysaccharide metabolic process"/>
    <property type="evidence" value="ECO:0007669"/>
    <property type="project" value="TreeGrafter"/>
</dbReference>
<evidence type="ECO:0000259" key="4">
    <source>
        <dbReference type="Pfam" id="PF05448"/>
    </source>
</evidence>
<organism evidence="5 6">
    <name type="scientific">Oceanomicrobium pacificus</name>
    <dbReference type="NCBI Taxonomy" id="2692916"/>
    <lineage>
        <taxon>Bacteria</taxon>
        <taxon>Pseudomonadati</taxon>
        <taxon>Pseudomonadota</taxon>
        <taxon>Alphaproteobacteria</taxon>
        <taxon>Rhodobacterales</taxon>
        <taxon>Paracoccaceae</taxon>
        <taxon>Oceanomicrobium</taxon>
    </lineage>
</organism>
<feature type="active site" description="Nucleophile" evidence="1">
    <location>
        <position position="194"/>
    </location>
</feature>
<evidence type="ECO:0000256" key="3">
    <source>
        <dbReference type="SAM" id="MobiDB-lite"/>
    </source>
</evidence>
<evidence type="ECO:0000256" key="2">
    <source>
        <dbReference type="PIRSR" id="PIRSR639069-2"/>
    </source>
</evidence>
<dbReference type="Pfam" id="PF05448">
    <property type="entry name" value="AXE1"/>
    <property type="match status" value="1"/>
</dbReference>
<dbReference type="SUPFAM" id="SSF53474">
    <property type="entry name" value="alpha/beta-Hydrolases"/>
    <property type="match status" value="1"/>
</dbReference>
<comment type="caution">
    <text evidence="5">The sequence shown here is derived from an EMBL/GenBank/DDBJ whole genome shotgun (WGS) entry which is preliminary data.</text>
</comment>
<dbReference type="InterPro" id="IPR008391">
    <property type="entry name" value="AXE1_dom"/>
</dbReference>
<gene>
    <name evidence="5" type="ORF">GSH16_02930</name>
</gene>
<evidence type="ECO:0000313" key="6">
    <source>
        <dbReference type="Proteomes" id="UP000436016"/>
    </source>
</evidence>
<feature type="binding site" evidence="2">
    <location>
        <position position="94"/>
    </location>
    <ligand>
        <name>substrate</name>
    </ligand>
</feature>
<feature type="domain" description="Acetyl xylan esterase" evidence="4">
    <location>
        <begin position="1"/>
        <end position="325"/>
    </location>
</feature>
<dbReference type="InterPro" id="IPR039069">
    <property type="entry name" value="CE7"/>
</dbReference>
<dbReference type="GO" id="GO:0052689">
    <property type="term" value="F:carboxylic ester hydrolase activity"/>
    <property type="evidence" value="ECO:0007669"/>
    <property type="project" value="TreeGrafter"/>
</dbReference>
<reference evidence="5 6" key="1">
    <citation type="submission" date="2019-12" db="EMBL/GenBank/DDBJ databases">
        <title>Strain KN286 was isolated from seawater, which was collected from Caroline Seamount in the tropical western Pacific.</title>
        <authorList>
            <person name="Wang Q."/>
        </authorList>
    </citation>
    <scope>NUCLEOTIDE SEQUENCE [LARGE SCALE GENOMIC DNA]</scope>
    <source>
        <strain evidence="5 6">KN286</strain>
    </source>
</reference>
<dbReference type="Gene3D" id="3.40.50.1820">
    <property type="entry name" value="alpha/beta hydrolase"/>
    <property type="match status" value="1"/>
</dbReference>
<name>A0A6B0TRM3_9RHOB</name>
<dbReference type="PANTHER" id="PTHR40111:SF1">
    <property type="entry name" value="CEPHALOSPORIN-C DEACETYLASE"/>
    <property type="match status" value="1"/>
</dbReference>
<dbReference type="EMBL" id="WUWG01000001">
    <property type="protein sequence ID" value="MXU64388.1"/>
    <property type="molecule type" value="Genomic_DNA"/>
</dbReference>
<protein>
    <submittedName>
        <fullName evidence="5">Prolyl oligopeptidase family serine peptidase</fullName>
    </submittedName>
</protein>
<evidence type="ECO:0000313" key="5">
    <source>
        <dbReference type="EMBL" id="MXU64388.1"/>
    </source>
</evidence>
<dbReference type="Proteomes" id="UP000436016">
    <property type="component" value="Unassembled WGS sequence"/>
</dbReference>
<feature type="region of interest" description="Disordered" evidence="3">
    <location>
        <begin position="126"/>
        <end position="146"/>
    </location>
</feature>
<sequence>MMQYDLPLEELRRYAPDLSGIVAPDFDTFWTAALSRAEQMAAPPVLEPVETGMPMIEAYDLTFSGFDGQPVRGWFIRPAGLVGPLPCIIQYLGYGGGRGRPEEYLHWPATGYACLVMDLRGQGAGWTGGRGSTGATDDPSGSGGPQTAGFLTRGIRAPETSYYHRLFVDAIMCARVASRIDGVDPDNIVASGASQGGAQALAAAAFAPVAAALVDVPFLCHIAQAITMVDSDPYFELVRYLRWQRGAEADVMRTLSYIDAVGFAARAKAPAMFSVALMDRIIPPRTVFAAYNAYAGAKEIEVYPYADHEGGEADQLQKQRRFLSALL</sequence>
<dbReference type="AlphaFoldDB" id="A0A6B0TRM3"/>
<keyword evidence="6" id="KW-1185">Reference proteome</keyword>
<feature type="active site" description="Charge relay system" evidence="1">
    <location>
        <position position="308"/>
    </location>
</feature>
<evidence type="ECO:0000256" key="1">
    <source>
        <dbReference type="PIRSR" id="PIRSR639069-1"/>
    </source>
</evidence>